<dbReference type="SUPFAM" id="SSF52129">
    <property type="entry name" value="Caspase-like"/>
    <property type="match status" value="1"/>
</dbReference>
<dbReference type="GO" id="GO:0004197">
    <property type="term" value="F:cysteine-type endopeptidase activity"/>
    <property type="evidence" value="ECO:0007669"/>
    <property type="project" value="InterPro"/>
</dbReference>
<protein>
    <recommendedName>
        <fullName evidence="1">Peptidase C14 caspase domain-containing protein</fullName>
    </recommendedName>
</protein>
<evidence type="ECO:0000313" key="3">
    <source>
        <dbReference type="EMBL" id="PRB91713.1"/>
    </source>
</evidence>
<feature type="domain" description="Peptidase C14 caspase" evidence="1">
    <location>
        <begin position="6"/>
        <end position="200"/>
    </location>
</feature>
<organism evidence="2 5">
    <name type="scientific">Chryseobacterium culicis</name>
    <dbReference type="NCBI Taxonomy" id="680127"/>
    <lineage>
        <taxon>Bacteria</taxon>
        <taxon>Pseudomonadati</taxon>
        <taxon>Bacteroidota</taxon>
        <taxon>Flavobacteriia</taxon>
        <taxon>Flavobacteriales</taxon>
        <taxon>Weeksellaceae</taxon>
        <taxon>Chryseobacterium group</taxon>
        <taxon>Chryseobacterium</taxon>
    </lineage>
</organism>
<comment type="caution">
    <text evidence="2">The sequence shown here is derived from an EMBL/GenBank/DDBJ whole genome shotgun (WGS) entry which is preliminary data.</text>
</comment>
<name>A0A2S9CZS7_CHRCI</name>
<accession>A0A2S9CZS7</accession>
<evidence type="ECO:0000313" key="4">
    <source>
        <dbReference type="Proteomes" id="UP000238325"/>
    </source>
</evidence>
<dbReference type="GO" id="GO:0006508">
    <property type="term" value="P:proteolysis"/>
    <property type="evidence" value="ECO:0007669"/>
    <property type="project" value="InterPro"/>
</dbReference>
<reference evidence="4 5" key="1">
    <citation type="submission" date="2017-09" db="EMBL/GenBank/DDBJ databases">
        <title>Genomic, metabolic, and phenotypic characteristics of bacterial isolates from the natural microbiome of the model nematode Caenorhabditis elegans.</title>
        <authorList>
            <person name="Zimmermann J."/>
            <person name="Obeng N."/>
            <person name="Yang W."/>
            <person name="Obeng O."/>
            <person name="Kissoyan K."/>
            <person name="Pees B."/>
            <person name="Dirksen P."/>
            <person name="Hoppner M."/>
            <person name="Franke A."/>
            <person name="Rosenstiel P."/>
            <person name="Leippe M."/>
            <person name="Dierking K."/>
            <person name="Kaleta C."/>
            <person name="Schulenburg H."/>
        </authorList>
    </citation>
    <scope>NUCLEOTIDE SEQUENCE [LARGE SCALE GENOMIC DNA]</scope>
    <source>
        <strain evidence="2 5">MYb25</strain>
        <strain evidence="3 4">MYb44</strain>
    </source>
</reference>
<evidence type="ECO:0000313" key="2">
    <source>
        <dbReference type="EMBL" id="PRB85960.1"/>
    </source>
</evidence>
<proteinExistence type="predicted"/>
<dbReference type="OrthoDB" id="174931at2"/>
<dbReference type="InterPro" id="IPR029030">
    <property type="entry name" value="Caspase-like_dom_sf"/>
</dbReference>
<dbReference type="Proteomes" id="UP000238325">
    <property type="component" value="Unassembled WGS sequence"/>
</dbReference>
<dbReference type="RefSeq" id="WP_105680703.1">
    <property type="nucleotide sequence ID" value="NZ_JBBGZD010000001.1"/>
</dbReference>
<dbReference type="Proteomes" id="UP000238534">
    <property type="component" value="Unassembled WGS sequence"/>
</dbReference>
<sequence length="581" mass="65433">MPEIIKHAILIGINEVPHLQYLDTPSNYAIQMRNWARDQGYNTYLFVDQPEGEETGICNIAEIKKVIRKIIEDGTDQLLVYFSGHGVEHTAANDVWLLPDYQNDPDDCISISLNKALAYTSGIPHVIFISDSCRVPSDHKALKAASGSAILPNLDKLNPDTEVDVLYSTWPGQPAVDIKNNDGTYRSIYSDHLLSCLNGNVPEVIKQIQNLAPGFPAVLSDELGRYLKKIVPTETAAAGAKRQFPMSDVTSRDPLHLSKFDIGTPTVESAPEGNLPSVSPPGEHHEIQTVSSKLQELVQISGANIDVKTREIVNNFRRAYNDEYDNDFFTSPNTFSREQTGLMVSGLLNPVVFSKRPLKFRYRNFAIPQILDYDEAYNILDKDNIFIIGNPRTRIFYPVTILDGFFTQVVFEKGKLLTVNYFPTTGWRREQAHRRSGEIARRKATIIAAAKNGIFLGDEEIAGFLRRYKNLDPTLGLFAAYAYYQKGNFEGVRSIYHIMQDEPEPVLGDIKILGKLSGVNLENIEHFDIPIPMLTEGWSYLKLLPENPYSYLSTQLEPGLWTAINRTGLGYLHDTQNYRKL</sequence>
<evidence type="ECO:0000259" key="1">
    <source>
        <dbReference type="Pfam" id="PF00656"/>
    </source>
</evidence>
<gene>
    <name evidence="2" type="ORF">CQ022_06840</name>
    <name evidence="3" type="ORF">CQ033_00510</name>
</gene>
<keyword evidence="4" id="KW-1185">Reference proteome</keyword>
<dbReference type="AlphaFoldDB" id="A0A2S9CZS7"/>
<dbReference type="EMBL" id="PCPP01000001">
    <property type="protein sequence ID" value="PRB85960.1"/>
    <property type="molecule type" value="Genomic_DNA"/>
</dbReference>
<dbReference type="InterPro" id="IPR011600">
    <property type="entry name" value="Pept_C14_caspase"/>
</dbReference>
<dbReference type="Pfam" id="PF00656">
    <property type="entry name" value="Peptidase_C14"/>
    <property type="match status" value="1"/>
</dbReference>
<evidence type="ECO:0000313" key="5">
    <source>
        <dbReference type="Proteomes" id="UP000238534"/>
    </source>
</evidence>
<dbReference type="EMBL" id="PCPH01000001">
    <property type="protein sequence ID" value="PRB91713.1"/>
    <property type="molecule type" value="Genomic_DNA"/>
</dbReference>
<dbReference type="Gene3D" id="3.40.50.1460">
    <property type="match status" value="1"/>
</dbReference>